<accession>A0AAE7XKW8</accession>
<evidence type="ECO:0000313" key="1">
    <source>
        <dbReference type="EMBL" id="QZE57197.1"/>
    </source>
</evidence>
<organism evidence="1 2">
    <name type="scientific">Erwinia phage pEa_SNUABM_32</name>
    <dbReference type="NCBI Taxonomy" id="2869555"/>
    <lineage>
        <taxon>Viruses</taxon>
        <taxon>Duplodnaviria</taxon>
        <taxon>Heunggongvirae</taxon>
        <taxon>Uroviricota</taxon>
        <taxon>Caudoviricetes</taxon>
        <taxon>Alexandravirus</taxon>
        <taxon>Alexandravirus SNUABM32</taxon>
    </lineage>
</organism>
<proteinExistence type="predicted"/>
<dbReference type="Proteomes" id="UP000827788">
    <property type="component" value="Segment"/>
</dbReference>
<reference evidence="1 2" key="1">
    <citation type="submission" date="2021-06" db="EMBL/GenBank/DDBJ databases">
        <title>Complete genome sequence of Erwinia phage pEa_SNUABM_32.</title>
        <authorList>
            <person name="Kim S.G."/>
            <person name="Park S.C."/>
        </authorList>
    </citation>
    <scope>NUCLEOTIDE SEQUENCE [LARGE SCALE GENOMIC DNA]</scope>
</reference>
<dbReference type="EMBL" id="MZ443774">
    <property type="protein sequence ID" value="QZE57197.1"/>
    <property type="molecule type" value="Genomic_DNA"/>
</dbReference>
<name>A0AAE7XKW8_9CAUD</name>
<protein>
    <submittedName>
        <fullName evidence="1">Uncharacterized protein</fullName>
    </submittedName>
</protein>
<keyword evidence="2" id="KW-1185">Reference proteome</keyword>
<sequence length="275" mass="31251">MTQEVDHGANIAQMLSSRDDKIRELTAELAEAVGDKKDVENVLENETRSNTILRVALQRQDRLHTDTIALRDERIKELVGFCNEQTQELRTVKAELESVKSKHEAANPLPFALHMIMCAGVSHYHNVVMQLAHGTVNRETNKVARALAEQNKIDTVIKQPSLYRSVAMYCSAINADTPKGETLREALKAYIEANVNLFLKDPQFEVSRTMLKHVWEAHRKAAHMGSGARNICYSFDWLRVAVVDDIETLEEDDEYEELFCESLLTICLDLINHSF</sequence>
<gene>
    <name evidence="1" type="ORF">pEaSNUABM32_00324</name>
</gene>
<evidence type="ECO:0000313" key="2">
    <source>
        <dbReference type="Proteomes" id="UP000827788"/>
    </source>
</evidence>